<keyword evidence="3 6" id="KW-0812">Transmembrane</keyword>
<feature type="transmembrane region" description="Helical" evidence="6">
    <location>
        <begin position="86"/>
        <end position="104"/>
    </location>
</feature>
<feature type="transmembrane region" description="Helical" evidence="6">
    <location>
        <begin position="171"/>
        <end position="188"/>
    </location>
</feature>
<dbReference type="SUPFAM" id="SSF103473">
    <property type="entry name" value="MFS general substrate transporter"/>
    <property type="match status" value="1"/>
</dbReference>
<evidence type="ECO:0000256" key="4">
    <source>
        <dbReference type="ARBA" id="ARBA00022989"/>
    </source>
</evidence>
<dbReference type="Pfam" id="PF07690">
    <property type="entry name" value="MFS_1"/>
    <property type="match status" value="1"/>
</dbReference>
<dbReference type="PROSITE" id="PS50850">
    <property type="entry name" value="MFS"/>
    <property type="match status" value="1"/>
</dbReference>
<dbReference type="InterPro" id="IPR020846">
    <property type="entry name" value="MFS_dom"/>
</dbReference>
<evidence type="ECO:0000259" key="7">
    <source>
        <dbReference type="PROSITE" id="PS50850"/>
    </source>
</evidence>
<evidence type="ECO:0000313" key="8">
    <source>
        <dbReference type="EMBL" id="MFD1465210.1"/>
    </source>
</evidence>
<feature type="transmembrane region" description="Helical" evidence="6">
    <location>
        <begin position="354"/>
        <end position="373"/>
    </location>
</feature>
<dbReference type="Proteomes" id="UP001597244">
    <property type="component" value="Unassembled WGS sequence"/>
</dbReference>
<name>A0ABW4DPN5_9LACO</name>
<evidence type="ECO:0000256" key="3">
    <source>
        <dbReference type="ARBA" id="ARBA00022692"/>
    </source>
</evidence>
<feature type="domain" description="Major facilitator superfamily (MFS) profile" evidence="7">
    <location>
        <begin position="19"/>
        <end position="405"/>
    </location>
</feature>
<evidence type="ECO:0000256" key="1">
    <source>
        <dbReference type="ARBA" id="ARBA00004651"/>
    </source>
</evidence>
<feature type="transmembrane region" description="Helical" evidence="6">
    <location>
        <begin position="143"/>
        <end position="165"/>
    </location>
</feature>
<feature type="transmembrane region" description="Helical" evidence="6">
    <location>
        <begin position="223"/>
        <end position="244"/>
    </location>
</feature>
<evidence type="ECO:0000256" key="2">
    <source>
        <dbReference type="ARBA" id="ARBA00022448"/>
    </source>
</evidence>
<keyword evidence="9" id="KW-1185">Reference proteome</keyword>
<dbReference type="Gene3D" id="1.20.1250.20">
    <property type="entry name" value="MFS general substrate transporter like domains"/>
    <property type="match status" value="1"/>
</dbReference>
<reference evidence="9" key="1">
    <citation type="journal article" date="2019" name="Int. J. Syst. Evol. Microbiol.">
        <title>The Global Catalogue of Microorganisms (GCM) 10K type strain sequencing project: providing services to taxonomists for standard genome sequencing and annotation.</title>
        <authorList>
            <consortium name="The Broad Institute Genomics Platform"/>
            <consortium name="The Broad Institute Genome Sequencing Center for Infectious Disease"/>
            <person name="Wu L."/>
            <person name="Ma J."/>
        </authorList>
    </citation>
    <scope>NUCLEOTIDE SEQUENCE [LARGE SCALE GENOMIC DNA]</scope>
    <source>
        <strain evidence="9">CCM 8951</strain>
    </source>
</reference>
<evidence type="ECO:0000256" key="5">
    <source>
        <dbReference type="ARBA" id="ARBA00023136"/>
    </source>
</evidence>
<keyword evidence="4 6" id="KW-1133">Transmembrane helix</keyword>
<gene>
    <name evidence="8" type="ORF">ACFQ4L_03790</name>
</gene>
<keyword evidence="5 6" id="KW-0472">Membrane</keyword>
<protein>
    <submittedName>
        <fullName evidence="8">MFS transporter</fullName>
    </submittedName>
</protein>
<dbReference type="PANTHER" id="PTHR23508:SF10">
    <property type="entry name" value="CARBOXYLIC ACID TRANSPORTER PROTEIN HOMOLOG"/>
    <property type="match status" value="1"/>
</dbReference>
<proteinExistence type="predicted"/>
<evidence type="ECO:0000313" key="9">
    <source>
        <dbReference type="Proteomes" id="UP001597244"/>
    </source>
</evidence>
<dbReference type="InterPro" id="IPR036259">
    <property type="entry name" value="MFS_trans_sf"/>
</dbReference>
<comment type="caution">
    <text evidence="8">The sequence shown here is derived from an EMBL/GenBank/DDBJ whole genome shotgun (WGS) entry which is preliminary data.</text>
</comment>
<feature type="transmembrane region" description="Helical" evidence="6">
    <location>
        <begin position="110"/>
        <end position="131"/>
    </location>
</feature>
<organism evidence="8 9">
    <name type="scientific">Lapidilactobacillus mulanensis</name>
    <dbReference type="NCBI Taxonomy" id="2485999"/>
    <lineage>
        <taxon>Bacteria</taxon>
        <taxon>Bacillati</taxon>
        <taxon>Bacillota</taxon>
        <taxon>Bacilli</taxon>
        <taxon>Lactobacillales</taxon>
        <taxon>Lactobacillaceae</taxon>
        <taxon>Lapidilactobacillus</taxon>
    </lineage>
</organism>
<dbReference type="PANTHER" id="PTHR23508">
    <property type="entry name" value="CARBOXYLIC ACID TRANSPORTER PROTEIN HOMOLOG"/>
    <property type="match status" value="1"/>
</dbReference>
<feature type="transmembrane region" description="Helical" evidence="6">
    <location>
        <begin position="57"/>
        <end position="77"/>
    </location>
</feature>
<dbReference type="RefSeq" id="WP_125578676.1">
    <property type="nucleotide sequence ID" value="NZ_JBHTOF010000026.1"/>
</dbReference>
<comment type="subcellular location">
    <subcellularLocation>
        <location evidence="1">Cell membrane</location>
        <topology evidence="1">Multi-pass membrane protein</topology>
    </subcellularLocation>
</comment>
<dbReference type="EMBL" id="JBHTOF010000026">
    <property type="protein sequence ID" value="MFD1465210.1"/>
    <property type="molecule type" value="Genomic_DNA"/>
</dbReference>
<dbReference type="InterPro" id="IPR011701">
    <property type="entry name" value="MFS"/>
</dbReference>
<feature type="transmembrane region" description="Helical" evidence="6">
    <location>
        <begin position="379"/>
        <end position="400"/>
    </location>
</feature>
<feature type="transmembrane region" description="Helical" evidence="6">
    <location>
        <begin position="264"/>
        <end position="285"/>
    </location>
</feature>
<accession>A0ABW4DPN5</accession>
<keyword evidence="2" id="KW-0813">Transport</keyword>
<feature type="transmembrane region" description="Helical" evidence="6">
    <location>
        <begin position="318"/>
        <end position="342"/>
    </location>
</feature>
<feature type="transmembrane region" description="Helical" evidence="6">
    <location>
        <begin position="292"/>
        <end position="312"/>
    </location>
</feature>
<evidence type="ECO:0000256" key="6">
    <source>
        <dbReference type="SAM" id="Phobius"/>
    </source>
</evidence>
<sequence>MKEATVAPSKRFNTHQKWVIASTSSGFALENMDVMFLSFALSSIVVDLHISGAQAGFISTITNLGMLVGGIIFGLLADRYGRVKTFSHTIFIFAFATAALYFAHNIYLLYLFRFIAGIGAGGEYGVGITLIADNFAKKDIGRLTSVAAIGGQIGAILAALVAAWILSVSTWNVLFLFGLVPVALTFFVRRHLREDTDFVERQKANQGKPTKISIGRLFATPKLTYQTIALTLMVVVQIAGYFGLMNWLPTIMQQQLDLSVSGSSVWMITTIVGMCLGMMTFGTILDKFGPRLAFGIFLLASVLSVFAITLVYDRTTMLLAGAVVGFFSNGMFGGYGAVISQLYPKEIRSTANNVIVNIGRAIGGFSSVIIGMLMDHYSLLVVMGFLAVLYVISFTIMLTIRGFKKMQVVETKAVATDD</sequence>